<feature type="non-terminal residue" evidence="1">
    <location>
        <position position="62"/>
    </location>
</feature>
<accession>A0A060CPL5</accession>
<dbReference type="InterPro" id="IPR023346">
    <property type="entry name" value="Lysozyme-like_dom_sf"/>
</dbReference>
<protein>
    <submittedName>
        <fullName evidence="1">CAZy families GH23 protein</fullName>
    </submittedName>
</protein>
<organism evidence="1">
    <name type="scientific">uncultured Photobacterium sp</name>
    <dbReference type="NCBI Taxonomy" id="173973"/>
    <lineage>
        <taxon>Bacteria</taxon>
        <taxon>Pseudomonadati</taxon>
        <taxon>Pseudomonadota</taxon>
        <taxon>Gammaproteobacteria</taxon>
        <taxon>Vibrionales</taxon>
        <taxon>Vibrionaceae</taxon>
        <taxon>Photobacterium</taxon>
        <taxon>environmental samples</taxon>
    </lineage>
</organism>
<sequence>MLNQKGNPLAINVNGLKRKIIASDKNDAIKQVNYYIQHGYSVDIGLMQINNRNITHYGVTLA</sequence>
<dbReference type="EMBL" id="KF127805">
    <property type="protein sequence ID" value="AIA95165.1"/>
    <property type="molecule type" value="Genomic_DNA"/>
</dbReference>
<evidence type="ECO:0000313" key="1">
    <source>
        <dbReference type="EMBL" id="AIA95165.1"/>
    </source>
</evidence>
<name>A0A060CPL5_9GAMM</name>
<reference evidence="1" key="1">
    <citation type="journal article" date="2013" name="Environ. Microbiol.">
        <title>Seasonally variable intestinal metagenomes of the red palm weevil (Rhynchophorus ferrugineus).</title>
        <authorList>
            <person name="Jia S."/>
            <person name="Zhang X."/>
            <person name="Zhang G."/>
            <person name="Yin A."/>
            <person name="Zhang S."/>
            <person name="Li F."/>
            <person name="Wang L."/>
            <person name="Zhao D."/>
            <person name="Yun Q."/>
            <person name="Tala"/>
            <person name="Wang J."/>
            <person name="Sun G."/>
            <person name="Baabdullah M."/>
            <person name="Yu X."/>
            <person name="Hu S."/>
            <person name="Al-Mssallem I.S."/>
            <person name="Yu J."/>
        </authorList>
    </citation>
    <scope>NUCLEOTIDE SEQUENCE</scope>
</reference>
<proteinExistence type="predicted"/>
<dbReference type="AlphaFoldDB" id="A0A060CPL5"/>
<dbReference type="SUPFAM" id="SSF53955">
    <property type="entry name" value="Lysozyme-like"/>
    <property type="match status" value="1"/>
</dbReference>